<dbReference type="FunFam" id="1.10.10.10:FF:000141">
    <property type="entry name" value="vacuolar protein-sorting-associated protein 25"/>
    <property type="match status" value="1"/>
</dbReference>
<dbReference type="Gene3D" id="1.10.10.570">
    <property type="entry name" value="Winged helix' DNA-binding domain. Chain C. Domain 1"/>
    <property type="match status" value="1"/>
</dbReference>
<dbReference type="GO" id="GO:0016236">
    <property type="term" value="P:macroautophagy"/>
    <property type="evidence" value="ECO:0007669"/>
    <property type="project" value="UniProtKB-ARBA"/>
</dbReference>
<dbReference type="Pfam" id="PF05871">
    <property type="entry name" value="ESCRT-II"/>
    <property type="match status" value="1"/>
</dbReference>
<dbReference type="GeneID" id="115919851"/>
<dbReference type="GO" id="GO:0000814">
    <property type="term" value="C:ESCRT II complex"/>
    <property type="evidence" value="ECO:0000318"/>
    <property type="project" value="GO_Central"/>
</dbReference>
<accession>A0A7M7N202</accession>
<comment type="subcellular location">
    <subcellularLocation>
        <location evidence="1">Cytoplasm</location>
    </subcellularLocation>
</comment>
<protein>
    <recommendedName>
        <fullName evidence="3">Vacuolar protein-sorting-associated protein 25</fullName>
    </recommendedName>
    <alternativeName>
        <fullName evidence="7">ESCRT-II complex subunit VPS25</fullName>
    </alternativeName>
</protein>
<keyword evidence="9" id="KW-1185">Reference proteome</keyword>
<dbReference type="GO" id="GO:0005198">
    <property type="term" value="F:structural molecule activity"/>
    <property type="evidence" value="ECO:0000318"/>
    <property type="project" value="GO_Central"/>
</dbReference>
<dbReference type="GO" id="GO:0042803">
    <property type="term" value="F:protein homodimerization activity"/>
    <property type="evidence" value="ECO:0000318"/>
    <property type="project" value="GO_Central"/>
</dbReference>
<dbReference type="PANTHER" id="PTHR13149">
    <property type="entry name" value="VACUOLAR PROTEIN SORTING-ASSOCIATED PROTEIN VPS25"/>
    <property type="match status" value="1"/>
</dbReference>
<dbReference type="AlphaFoldDB" id="A0A7M7N202"/>
<keyword evidence="5" id="KW-0963">Cytoplasm</keyword>
<dbReference type="Gene3D" id="1.10.10.10">
    <property type="entry name" value="Winged helix-like DNA-binding domain superfamily/Winged helix DNA-binding domain"/>
    <property type="match status" value="1"/>
</dbReference>
<name>A0A7M7N202_STRPU</name>
<dbReference type="GeneID" id="115919828"/>
<evidence type="ECO:0000313" key="9">
    <source>
        <dbReference type="Proteomes" id="UP000007110"/>
    </source>
</evidence>
<organism evidence="8 9">
    <name type="scientific">Strongylocentrotus purpuratus</name>
    <name type="common">Purple sea urchin</name>
    <dbReference type="NCBI Taxonomy" id="7668"/>
    <lineage>
        <taxon>Eukaryota</taxon>
        <taxon>Metazoa</taxon>
        <taxon>Echinodermata</taxon>
        <taxon>Eleutherozoa</taxon>
        <taxon>Echinozoa</taxon>
        <taxon>Echinoidea</taxon>
        <taxon>Euechinoidea</taxon>
        <taxon>Echinacea</taxon>
        <taxon>Camarodonta</taxon>
        <taxon>Echinidea</taxon>
        <taxon>Strongylocentrotidae</taxon>
        <taxon>Strongylocentrotus</taxon>
    </lineage>
</organism>
<reference evidence="8" key="2">
    <citation type="submission" date="2021-01" db="UniProtKB">
        <authorList>
            <consortium name="EnsemblMetazoa"/>
        </authorList>
    </citation>
    <scope>IDENTIFICATION</scope>
</reference>
<evidence type="ECO:0000256" key="1">
    <source>
        <dbReference type="ARBA" id="ARBA00004496"/>
    </source>
</evidence>
<dbReference type="InterPro" id="IPR008570">
    <property type="entry name" value="ESCRT-II_cplx_Vps25-sub"/>
</dbReference>
<dbReference type="EnsemblMetazoa" id="XM_030974228">
    <property type="protein sequence ID" value="XP_030830088"/>
    <property type="gene ID" value="LOC115919828"/>
</dbReference>
<evidence type="ECO:0000313" key="8">
    <source>
        <dbReference type="EnsemblMetazoa" id="XP_030830088"/>
    </source>
</evidence>
<dbReference type="KEGG" id="spu:115919828"/>
<dbReference type="KEGG" id="spu:115919851"/>
<keyword evidence="4" id="KW-0813">Transport</keyword>
<dbReference type="RefSeq" id="XP_030830166.1">
    <property type="nucleotide sequence ID" value="XM_030974306.1"/>
</dbReference>
<dbReference type="OMA" id="TRCLIMW"/>
<dbReference type="FunCoup" id="A0A7M7N202">
    <property type="interactions" value="2036"/>
</dbReference>
<proteinExistence type="inferred from homology"/>
<dbReference type="SUPFAM" id="SSF46785">
    <property type="entry name" value="Winged helix' DNA-binding domain"/>
    <property type="match status" value="2"/>
</dbReference>
<comment type="similarity">
    <text evidence="2">Belongs to the VPS25 family.</text>
</comment>
<dbReference type="EnsemblMetazoa" id="XM_030974306">
    <property type="protein sequence ID" value="XP_030830166"/>
    <property type="gene ID" value="LOC115919851"/>
</dbReference>
<dbReference type="GO" id="GO:0043328">
    <property type="term" value="P:protein transport to vacuole involved in ubiquitin-dependent protein catabolic process via the multivesicular body sorting pathway"/>
    <property type="evidence" value="ECO:0000318"/>
    <property type="project" value="GO_Central"/>
</dbReference>
<evidence type="ECO:0000256" key="3">
    <source>
        <dbReference type="ARBA" id="ARBA00017934"/>
    </source>
</evidence>
<evidence type="ECO:0000256" key="4">
    <source>
        <dbReference type="ARBA" id="ARBA00022448"/>
    </source>
</evidence>
<dbReference type="InterPro" id="IPR014041">
    <property type="entry name" value="ESCRT-II_cplx_Vps25-sub_N"/>
</dbReference>
<dbReference type="RefSeq" id="XP_030830088.1">
    <property type="nucleotide sequence ID" value="XM_030974228.1"/>
</dbReference>
<dbReference type="FunFam" id="1.10.10.570:FF:000001">
    <property type="entry name" value="vacuolar protein-sorting-associated protein 25"/>
    <property type="match status" value="1"/>
</dbReference>
<evidence type="ECO:0000256" key="5">
    <source>
        <dbReference type="ARBA" id="ARBA00022490"/>
    </source>
</evidence>
<dbReference type="OrthoDB" id="245150at2759"/>
<dbReference type="EnsemblMetazoa" id="XM_030974275">
    <property type="protein sequence ID" value="XP_030830135"/>
    <property type="gene ID" value="LOC582335"/>
</dbReference>
<dbReference type="InParanoid" id="A0A7M7N202"/>
<evidence type="ECO:0000256" key="2">
    <source>
        <dbReference type="ARBA" id="ARBA00009674"/>
    </source>
</evidence>
<dbReference type="RefSeq" id="XP_030830135.1">
    <property type="nucleotide sequence ID" value="XM_030974275.1"/>
</dbReference>
<evidence type="ECO:0000256" key="6">
    <source>
        <dbReference type="ARBA" id="ARBA00022927"/>
    </source>
</evidence>
<evidence type="ECO:0000256" key="7">
    <source>
        <dbReference type="ARBA" id="ARBA00030094"/>
    </source>
</evidence>
<reference evidence="9" key="1">
    <citation type="submission" date="2015-02" db="EMBL/GenBank/DDBJ databases">
        <title>Genome sequencing for Strongylocentrotus purpuratus.</title>
        <authorList>
            <person name="Murali S."/>
            <person name="Liu Y."/>
            <person name="Vee V."/>
            <person name="English A."/>
            <person name="Wang M."/>
            <person name="Skinner E."/>
            <person name="Han Y."/>
            <person name="Muzny D.M."/>
            <person name="Worley K.C."/>
            <person name="Gibbs R.A."/>
        </authorList>
    </citation>
    <scope>NUCLEOTIDE SEQUENCE</scope>
</reference>
<dbReference type="Proteomes" id="UP000007110">
    <property type="component" value="Unassembled WGS sequence"/>
</dbReference>
<dbReference type="PANTHER" id="PTHR13149:SF0">
    <property type="entry name" value="VACUOLAR PROTEIN-SORTING-ASSOCIATED PROTEIN 25"/>
    <property type="match status" value="1"/>
</dbReference>
<dbReference type="InterPro" id="IPR036390">
    <property type="entry name" value="WH_DNA-bd_sf"/>
</dbReference>
<sequence>MGNFEWPWQYEFPPFFSLQPNLETRKKQLLAWCDLFLAFHKHHRIYTVDLKEAASSELFNNTKLNRKLSGEGILLVLEELRQKGNIEWTDKAKTRCLVMWRTPEEWGNLIYKWAGNSGMTNTVCTLYEIAQGEDTTNEEFHGLEDWLLKRSLKCLERGRKAELMAFDGNEGVKFF</sequence>
<keyword evidence="6" id="KW-0653">Protein transport</keyword>
<dbReference type="InterPro" id="IPR036388">
    <property type="entry name" value="WH-like_DNA-bd_sf"/>
</dbReference>
<dbReference type="KEGG" id="spu:582335"/>
<dbReference type="GeneID" id="582335"/>